<dbReference type="Pfam" id="PF14322">
    <property type="entry name" value="SusD-like_3"/>
    <property type="match status" value="1"/>
</dbReference>
<dbReference type="InterPro" id="IPR012944">
    <property type="entry name" value="SusD_RagB_dom"/>
</dbReference>
<accession>A0A521FU17</accession>
<proteinExistence type="inferred from homology"/>
<evidence type="ECO:0000259" key="6">
    <source>
        <dbReference type="Pfam" id="PF07980"/>
    </source>
</evidence>
<evidence type="ECO:0000256" key="5">
    <source>
        <dbReference type="ARBA" id="ARBA00023237"/>
    </source>
</evidence>
<keyword evidence="9" id="KW-1185">Reference proteome</keyword>
<dbReference type="Gene3D" id="1.25.40.390">
    <property type="match status" value="2"/>
</dbReference>
<evidence type="ECO:0000259" key="7">
    <source>
        <dbReference type="Pfam" id="PF14322"/>
    </source>
</evidence>
<comment type="subcellular location">
    <subcellularLocation>
        <location evidence="1">Cell outer membrane</location>
    </subcellularLocation>
</comment>
<dbReference type="OrthoDB" id="629561at2"/>
<evidence type="ECO:0000256" key="3">
    <source>
        <dbReference type="ARBA" id="ARBA00022729"/>
    </source>
</evidence>
<dbReference type="GO" id="GO:0009279">
    <property type="term" value="C:cell outer membrane"/>
    <property type="evidence" value="ECO:0007669"/>
    <property type="project" value="UniProtKB-SubCell"/>
</dbReference>
<keyword evidence="4" id="KW-0472">Membrane</keyword>
<evidence type="ECO:0000256" key="1">
    <source>
        <dbReference type="ARBA" id="ARBA00004442"/>
    </source>
</evidence>
<evidence type="ECO:0000256" key="4">
    <source>
        <dbReference type="ARBA" id="ARBA00023136"/>
    </source>
</evidence>
<keyword evidence="5" id="KW-0998">Cell outer membrane</keyword>
<dbReference type="AlphaFoldDB" id="A0A521FU17"/>
<keyword evidence="3" id="KW-0732">Signal</keyword>
<evidence type="ECO:0000313" key="9">
    <source>
        <dbReference type="Proteomes" id="UP000320300"/>
    </source>
</evidence>
<feature type="domain" description="RagB/SusD" evidence="6">
    <location>
        <begin position="347"/>
        <end position="465"/>
    </location>
</feature>
<protein>
    <submittedName>
        <fullName evidence="8">SusD family protein</fullName>
    </submittedName>
</protein>
<evidence type="ECO:0000313" key="8">
    <source>
        <dbReference type="EMBL" id="SMO99031.1"/>
    </source>
</evidence>
<dbReference type="RefSeq" id="WP_142531196.1">
    <property type="nucleotide sequence ID" value="NZ_CBCSJO010000017.1"/>
</dbReference>
<dbReference type="SMART" id="SM00028">
    <property type="entry name" value="TPR"/>
    <property type="match status" value="1"/>
</dbReference>
<dbReference type="EMBL" id="FXTN01000019">
    <property type="protein sequence ID" value="SMO99031.1"/>
    <property type="molecule type" value="Genomic_DNA"/>
</dbReference>
<dbReference type="Pfam" id="PF07980">
    <property type="entry name" value="SusD_RagB"/>
    <property type="match status" value="1"/>
</dbReference>
<dbReference type="InterPro" id="IPR011990">
    <property type="entry name" value="TPR-like_helical_dom_sf"/>
</dbReference>
<evidence type="ECO:0000256" key="2">
    <source>
        <dbReference type="ARBA" id="ARBA00006275"/>
    </source>
</evidence>
<gene>
    <name evidence="8" type="ORF">SAMN06265348_11940</name>
</gene>
<sequence length="465" mass="51906">MRSIYKYFIFTLTALSLSGCKKYVDIKTQGSLVPDQTINYRYLLNNANSFEPVPSLSDYASSDININDASQITGLSSLFYGWFTAAYTWSPVIYAVGNPSYEQDVNWNSAYTKILACNTIINELPGSVGPEQDKVQMTAEALVHRADAYLVLINNYAKPYNASTASTDLGVPLLTVQTVTQSLNRATVQAVYDQIIADLTRAIPGLPSTQLYNNLPSLASAYGELARCYLYMNDYANASRYADQALALRSTLDDLSVLTSVTTTNYPRRIADPEILLSKLPFNGSVRYSPTALKMSDEFLALLGTTDQRYTLFSAPASTISSAYTGRYYSKEIAVGETRNEGPSVPEMLLIKAEASARTGDPANAMLWVNRLRVRRFRPANYVPMTATSASDALVKVIDERRREFFGLQLRWWDMRRLKDEAPFSKTYTRVYNGVTYTLAPNSNRYTFPIAQTLINLNTELEPNP</sequence>
<dbReference type="SUPFAM" id="SSF48452">
    <property type="entry name" value="TPR-like"/>
    <property type="match status" value="1"/>
</dbReference>
<dbReference type="InterPro" id="IPR033985">
    <property type="entry name" value="SusD-like_N"/>
</dbReference>
<organism evidence="8 9">
    <name type="scientific">Pedobacter westerhofensis</name>
    <dbReference type="NCBI Taxonomy" id="425512"/>
    <lineage>
        <taxon>Bacteria</taxon>
        <taxon>Pseudomonadati</taxon>
        <taxon>Bacteroidota</taxon>
        <taxon>Sphingobacteriia</taxon>
        <taxon>Sphingobacteriales</taxon>
        <taxon>Sphingobacteriaceae</taxon>
        <taxon>Pedobacter</taxon>
    </lineage>
</organism>
<reference evidence="8 9" key="1">
    <citation type="submission" date="2017-05" db="EMBL/GenBank/DDBJ databases">
        <authorList>
            <person name="Varghese N."/>
            <person name="Submissions S."/>
        </authorList>
    </citation>
    <scope>NUCLEOTIDE SEQUENCE [LARGE SCALE GENOMIC DNA]</scope>
    <source>
        <strain evidence="8 9">DSM 19036</strain>
    </source>
</reference>
<feature type="domain" description="SusD-like N-terminal" evidence="7">
    <location>
        <begin position="95"/>
        <end position="230"/>
    </location>
</feature>
<name>A0A521FU17_9SPHI</name>
<dbReference type="PROSITE" id="PS51257">
    <property type="entry name" value="PROKAR_LIPOPROTEIN"/>
    <property type="match status" value="1"/>
</dbReference>
<dbReference type="InterPro" id="IPR019734">
    <property type="entry name" value="TPR_rpt"/>
</dbReference>
<comment type="similarity">
    <text evidence="2">Belongs to the SusD family.</text>
</comment>
<dbReference type="Proteomes" id="UP000320300">
    <property type="component" value="Unassembled WGS sequence"/>
</dbReference>